<dbReference type="EMBL" id="WMQE01000007">
    <property type="protein sequence ID" value="MTK20713.1"/>
    <property type="molecule type" value="Genomic_DNA"/>
</dbReference>
<gene>
    <name evidence="4" type="ORF">GMA92_04575</name>
</gene>
<feature type="transmembrane region" description="Helical" evidence="2">
    <location>
        <begin position="233"/>
        <end position="256"/>
    </location>
</feature>
<dbReference type="RefSeq" id="WP_006785856.1">
    <property type="nucleotide sequence ID" value="NZ_JAMQUV010000008.1"/>
</dbReference>
<dbReference type="AlphaFoldDB" id="A0A9X5AMW6"/>
<dbReference type="SUPFAM" id="SSF47413">
    <property type="entry name" value="lambda repressor-like DNA-binding domains"/>
    <property type="match status" value="1"/>
</dbReference>
<feature type="transmembrane region" description="Helical" evidence="2">
    <location>
        <begin position="165"/>
        <end position="184"/>
    </location>
</feature>
<protein>
    <submittedName>
        <fullName evidence="4">Helix-turn-helix domain-containing protein</fullName>
    </submittedName>
</protein>
<keyword evidence="2" id="KW-0472">Membrane</keyword>
<feature type="transmembrane region" description="Helical" evidence="2">
    <location>
        <begin position="306"/>
        <end position="325"/>
    </location>
</feature>
<feature type="transmembrane region" description="Helical" evidence="2">
    <location>
        <begin position="190"/>
        <end position="212"/>
    </location>
</feature>
<evidence type="ECO:0000256" key="2">
    <source>
        <dbReference type="SAM" id="Phobius"/>
    </source>
</evidence>
<dbReference type="InterPro" id="IPR010982">
    <property type="entry name" value="Lambda_DNA-bd_dom_sf"/>
</dbReference>
<organism evidence="4 5">
    <name type="scientific">Turicibacter sanguinis</name>
    <dbReference type="NCBI Taxonomy" id="154288"/>
    <lineage>
        <taxon>Bacteria</taxon>
        <taxon>Bacillati</taxon>
        <taxon>Bacillota</taxon>
        <taxon>Erysipelotrichia</taxon>
        <taxon>Erysipelotrichales</taxon>
        <taxon>Turicibacteraceae</taxon>
        <taxon>Turicibacter</taxon>
    </lineage>
</organism>
<feature type="transmembrane region" description="Helical" evidence="2">
    <location>
        <begin position="268"/>
        <end position="285"/>
    </location>
</feature>
<dbReference type="Gene3D" id="1.10.260.40">
    <property type="entry name" value="lambda repressor-like DNA-binding domains"/>
    <property type="match status" value="1"/>
</dbReference>
<keyword evidence="2" id="KW-0812">Transmembrane</keyword>
<dbReference type="PROSITE" id="PS50943">
    <property type="entry name" value="HTH_CROC1"/>
    <property type="match status" value="1"/>
</dbReference>
<feature type="transmembrane region" description="Helical" evidence="2">
    <location>
        <begin position="85"/>
        <end position="103"/>
    </location>
</feature>
<evidence type="ECO:0000313" key="5">
    <source>
        <dbReference type="Proteomes" id="UP000487649"/>
    </source>
</evidence>
<dbReference type="GO" id="GO:0003677">
    <property type="term" value="F:DNA binding"/>
    <property type="evidence" value="ECO:0007669"/>
    <property type="project" value="UniProtKB-KW"/>
</dbReference>
<dbReference type="Proteomes" id="UP000487649">
    <property type="component" value="Unassembled WGS sequence"/>
</dbReference>
<dbReference type="InterPro" id="IPR001387">
    <property type="entry name" value="Cro/C1-type_HTH"/>
</dbReference>
<dbReference type="PANTHER" id="PTHR46558:SF11">
    <property type="entry name" value="HTH-TYPE TRANSCRIPTIONAL REGULATOR XRE"/>
    <property type="match status" value="1"/>
</dbReference>
<comment type="caution">
    <text evidence="4">The sequence shown here is derived from an EMBL/GenBank/DDBJ whole genome shotgun (WGS) entry which is preliminary data.</text>
</comment>
<reference evidence="4 5" key="1">
    <citation type="journal article" date="2019" name="Nat. Med.">
        <title>A library of human gut bacterial isolates paired with longitudinal multiomics data enables mechanistic microbiome research.</title>
        <authorList>
            <person name="Poyet M."/>
            <person name="Groussin M."/>
            <person name="Gibbons S.M."/>
            <person name="Avila-Pacheco J."/>
            <person name="Jiang X."/>
            <person name="Kearney S.M."/>
            <person name="Perrotta A.R."/>
            <person name="Berdy B."/>
            <person name="Zhao S."/>
            <person name="Lieberman T.D."/>
            <person name="Swanson P.K."/>
            <person name="Smith M."/>
            <person name="Roesemann S."/>
            <person name="Alexander J.E."/>
            <person name="Rich S.A."/>
            <person name="Livny J."/>
            <person name="Vlamakis H."/>
            <person name="Clish C."/>
            <person name="Bullock K."/>
            <person name="Deik A."/>
            <person name="Scott J."/>
            <person name="Pierce K.A."/>
            <person name="Xavier R.J."/>
            <person name="Alm E.J."/>
        </authorList>
    </citation>
    <scope>NUCLEOTIDE SEQUENCE [LARGE SCALE GENOMIC DNA]</scope>
    <source>
        <strain evidence="4 5">BIOML-A198</strain>
    </source>
</reference>
<sequence>MEHHQLGTQIATLRKRRGMSQEELANQLGVTRQAISNWERGMTQPDLEMLMKLAAIFETDLDGLIGIKSDIKEEPVELNLKPLKWMYLTQLFSLIGYFVFVVLSPRYEVSGILIILLTFFMMATSIYFVFTHGIKTGDYTLVAGYDKRVHYHDSSLKKMAYITEFYCLFTTLSYSLIYIILSLMKLEISLLFMLLIVIFMIQFIGGILLINVKYRQEIFVEPSEQEEARVGMWIVLVFVSSIMIMVIATIVTQLAFNISNNTVEAGQLVLFILPYIFLNMVGLFLEQNRVKKAVKEQRAYRPDRMTYLIILACLILLVGMIYTGYQTTLR</sequence>
<evidence type="ECO:0000259" key="3">
    <source>
        <dbReference type="PROSITE" id="PS50943"/>
    </source>
</evidence>
<proteinExistence type="predicted"/>
<name>A0A9X5AMW6_9FIRM</name>
<accession>A0A9X5AMW6</accession>
<feature type="domain" description="HTH cro/C1-type" evidence="3">
    <location>
        <begin position="10"/>
        <end position="64"/>
    </location>
</feature>
<evidence type="ECO:0000256" key="1">
    <source>
        <dbReference type="ARBA" id="ARBA00023125"/>
    </source>
</evidence>
<dbReference type="CDD" id="cd00093">
    <property type="entry name" value="HTH_XRE"/>
    <property type="match status" value="1"/>
</dbReference>
<keyword evidence="2" id="KW-1133">Transmembrane helix</keyword>
<dbReference type="SMART" id="SM00530">
    <property type="entry name" value="HTH_XRE"/>
    <property type="match status" value="1"/>
</dbReference>
<feature type="transmembrane region" description="Helical" evidence="2">
    <location>
        <begin position="109"/>
        <end position="130"/>
    </location>
</feature>
<dbReference type="Pfam" id="PF01381">
    <property type="entry name" value="HTH_3"/>
    <property type="match status" value="1"/>
</dbReference>
<dbReference type="PANTHER" id="PTHR46558">
    <property type="entry name" value="TRACRIPTIONAL REGULATORY PROTEIN-RELATED-RELATED"/>
    <property type="match status" value="1"/>
</dbReference>
<keyword evidence="1" id="KW-0238">DNA-binding</keyword>
<evidence type="ECO:0000313" key="4">
    <source>
        <dbReference type="EMBL" id="MTK20713.1"/>
    </source>
</evidence>